<organism evidence="4">
    <name type="scientific">marine sediment metagenome</name>
    <dbReference type="NCBI Taxonomy" id="412755"/>
    <lineage>
        <taxon>unclassified sequences</taxon>
        <taxon>metagenomes</taxon>
        <taxon>ecological metagenomes</taxon>
    </lineage>
</organism>
<dbReference type="GO" id="GO:0006310">
    <property type="term" value="P:DNA recombination"/>
    <property type="evidence" value="ECO:0007669"/>
    <property type="project" value="UniProtKB-KW"/>
</dbReference>
<dbReference type="InterPro" id="IPR002104">
    <property type="entry name" value="Integrase_catalytic"/>
</dbReference>
<protein>
    <recommendedName>
        <fullName evidence="3">Tyr recombinase domain-containing protein</fullName>
    </recommendedName>
</protein>
<dbReference type="EMBL" id="BARW01025436">
    <property type="protein sequence ID" value="GAJ08562.1"/>
    <property type="molecule type" value="Genomic_DNA"/>
</dbReference>
<dbReference type="CDD" id="cd00397">
    <property type="entry name" value="DNA_BRE_C"/>
    <property type="match status" value="1"/>
</dbReference>
<dbReference type="Pfam" id="PF00589">
    <property type="entry name" value="Phage_integrase"/>
    <property type="match status" value="1"/>
</dbReference>
<comment type="caution">
    <text evidence="4">The sequence shown here is derived from an EMBL/GenBank/DDBJ whole genome shotgun (WGS) entry which is preliminary data.</text>
</comment>
<dbReference type="AlphaFoldDB" id="X1UYB3"/>
<reference evidence="4" key="1">
    <citation type="journal article" date="2014" name="Front. Microbiol.">
        <title>High frequency of phylogenetically diverse reductive dehalogenase-homologous genes in deep subseafloor sedimentary metagenomes.</title>
        <authorList>
            <person name="Kawai M."/>
            <person name="Futagami T."/>
            <person name="Toyoda A."/>
            <person name="Takaki Y."/>
            <person name="Nishi S."/>
            <person name="Hori S."/>
            <person name="Arai W."/>
            <person name="Tsubouchi T."/>
            <person name="Morono Y."/>
            <person name="Uchiyama I."/>
            <person name="Ito T."/>
            <person name="Fujiyama A."/>
            <person name="Inagaki F."/>
            <person name="Takami H."/>
        </authorList>
    </citation>
    <scope>NUCLEOTIDE SEQUENCE</scope>
    <source>
        <strain evidence="4">Expedition CK06-06</strain>
    </source>
</reference>
<feature type="domain" description="Tyr recombinase" evidence="3">
    <location>
        <begin position="36"/>
        <end position="216"/>
    </location>
</feature>
<dbReference type="InterPro" id="IPR050090">
    <property type="entry name" value="Tyrosine_recombinase_XerCD"/>
</dbReference>
<keyword evidence="2" id="KW-0233">DNA recombination</keyword>
<proteinExistence type="predicted"/>
<dbReference type="Gene3D" id="1.10.443.10">
    <property type="entry name" value="Intergrase catalytic core"/>
    <property type="match status" value="1"/>
</dbReference>
<evidence type="ECO:0000256" key="2">
    <source>
        <dbReference type="ARBA" id="ARBA00023172"/>
    </source>
</evidence>
<evidence type="ECO:0000256" key="1">
    <source>
        <dbReference type="ARBA" id="ARBA00023125"/>
    </source>
</evidence>
<dbReference type="SUPFAM" id="SSF56349">
    <property type="entry name" value="DNA breaking-rejoining enzymes"/>
    <property type="match status" value="1"/>
</dbReference>
<gene>
    <name evidence="4" type="ORF">S12H4_41698</name>
</gene>
<dbReference type="GO" id="GO:0003677">
    <property type="term" value="F:DNA binding"/>
    <property type="evidence" value="ECO:0007669"/>
    <property type="project" value="UniProtKB-KW"/>
</dbReference>
<name>X1UYB3_9ZZZZ</name>
<dbReference type="PROSITE" id="PS51898">
    <property type="entry name" value="TYR_RECOMBINASE"/>
    <property type="match status" value="1"/>
</dbReference>
<dbReference type="GO" id="GO:0015074">
    <property type="term" value="P:DNA integration"/>
    <property type="evidence" value="ECO:0007669"/>
    <property type="project" value="InterPro"/>
</dbReference>
<dbReference type="InterPro" id="IPR011010">
    <property type="entry name" value="DNA_brk_join_enz"/>
</dbReference>
<dbReference type="InterPro" id="IPR013762">
    <property type="entry name" value="Integrase-like_cat_sf"/>
</dbReference>
<dbReference type="PANTHER" id="PTHR30349">
    <property type="entry name" value="PHAGE INTEGRASE-RELATED"/>
    <property type="match status" value="1"/>
</dbReference>
<evidence type="ECO:0000313" key="4">
    <source>
        <dbReference type="EMBL" id="GAJ08562.1"/>
    </source>
</evidence>
<evidence type="ECO:0000259" key="3">
    <source>
        <dbReference type="PROSITE" id="PS51898"/>
    </source>
</evidence>
<sequence>MAHYEETTELVPITPGKLNKSDKQLAIRRAEAGAADYVPHLSIDQVRSIANAATGRHAERDRLLIMLLFDGCLRCSEALGTRPCDLERAGAGWLVKIVGKGSKPGVAAISATLAAELQAYAYRQGIPPDARLFPITRPRAFQIVTKAFSRAGISRPSRARDKVGSVHILRHSGAIERLRQTGNPKALQDQLRHKSARMTLRYLKTLSSDESLEIQQEVDFNW</sequence>
<keyword evidence="1" id="KW-0238">DNA-binding</keyword>
<accession>X1UYB3</accession>
<dbReference type="PANTHER" id="PTHR30349:SF41">
    <property type="entry name" value="INTEGRASE_RECOMBINASE PROTEIN MJ0367-RELATED"/>
    <property type="match status" value="1"/>
</dbReference>